<dbReference type="Pfam" id="PF17853">
    <property type="entry name" value="GGDEF_2"/>
    <property type="match status" value="1"/>
</dbReference>
<name>A0ABV8GVG3_9BACI</name>
<dbReference type="EMBL" id="JBHSAO010000004">
    <property type="protein sequence ID" value="MFC4023573.1"/>
    <property type="molecule type" value="Genomic_DNA"/>
</dbReference>
<dbReference type="InterPro" id="IPR008599">
    <property type="entry name" value="Diacid_rec"/>
</dbReference>
<sequence length="366" mass="42162">MQITSNLGQEIIKRVLKYTEIDINIMDKDGKIVASTDLSRIGEIHAGAVEVLHTKQELIIDEQLLTDYPGTKQGVNLPIINNEKISGVVGVSGNPEEMYKFTGIILTAVEVVMEQLHLERQEYFQERQLSYWLQQLLHPSSFNQAELEEAADYSLQVNFRSDWRVIVLYGEIEHDVLEIIRREIKSMKMDTLFTMPFFENEIIITIPASFDRVEYFSEMLLGMIGKDSQIGIGETGFGLPGIRNSYMLAKQALSFAERGQRISNSADWKLERLIAAIDENEYKLVSSGYEQSLIKLDEIYLETIDIFLHMNLSIKKTAEDLHVHRNTLIYRLDQIYKKVGLEPRKFHDACILKIIRNRQLCANIQK</sequence>
<comment type="caution">
    <text evidence="5">The sequence shown here is derived from an EMBL/GenBank/DDBJ whole genome shotgun (WGS) entry which is preliminary data.</text>
</comment>
<dbReference type="SUPFAM" id="SSF103190">
    <property type="entry name" value="Sensory domain-like"/>
    <property type="match status" value="1"/>
</dbReference>
<evidence type="ECO:0000256" key="1">
    <source>
        <dbReference type="ARBA" id="ARBA00006754"/>
    </source>
</evidence>
<dbReference type="PANTHER" id="PTHR33744">
    <property type="entry name" value="CARBOHYDRATE DIACID REGULATOR"/>
    <property type="match status" value="1"/>
</dbReference>
<dbReference type="PANTHER" id="PTHR33744:SF16">
    <property type="entry name" value="CARBOHYDRATE DIACID REGULATOR"/>
    <property type="match status" value="1"/>
</dbReference>
<keyword evidence="6" id="KW-1185">Reference proteome</keyword>
<evidence type="ECO:0000259" key="4">
    <source>
        <dbReference type="Pfam" id="PF17853"/>
    </source>
</evidence>
<dbReference type="InterPro" id="IPR029151">
    <property type="entry name" value="Sensor-like_sf"/>
</dbReference>
<dbReference type="InterPro" id="IPR042070">
    <property type="entry name" value="PucR_C-HTH_sf"/>
</dbReference>
<dbReference type="Pfam" id="PF05651">
    <property type="entry name" value="Diacid_rec"/>
    <property type="match status" value="1"/>
</dbReference>
<evidence type="ECO:0000313" key="6">
    <source>
        <dbReference type="Proteomes" id="UP001595772"/>
    </source>
</evidence>
<dbReference type="InterPro" id="IPR041522">
    <property type="entry name" value="CdaR_GGDEF"/>
</dbReference>
<proteinExistence type="inferred from homology"/>
<dbReference type="Gene3D" id="1.10.10.2840">
    <property type="entry name" value="PucR C-terminal helix-turn-helix domain"/>
    <property type="match status" value="1"/>
</dbReference>
<evidence type="ECO:0000259" key="3">
    <source>
        <dbReference type="Pfam" id="PF13556"/>
    </source>
</evidence>
<comment type="similarity">
    <text evidence="1">Belongs to the CdaR family.</text>
</comment>
<evidence type="ECO:0000313" key="5">
    <source>
        <dbReference type="EMBL" id="MFC4023573.1"/>
    </source>
</evidence>
<dbReference type="InterPro" id="IPR025736">
    <property type="entry name" value="PucR_C-HTH_dom"/>
</dbReference>
<dbReference type="InterPro" id="IPR051448">
    <property type="entry name" value="CdaR-like_regulators"/>
</dbReference>
<evidence type="ECO:0000259" key="2">
    <source>
        <dbReference type="Pfam" id="PF05651"/>
    </source>
</evidence>
<feature type="domain" description="CdaR GGDEF-like" evidence="4">
    <location>
        <begin position="147"/>
        <end position="254"/>
    </location>
</feature>
<feature type="domain" description="PucR C-terminal helix-turn-helix" evidence="3">
    <location>
        <begin position="300"/>
        <end position="352"/>
    </location>
</feature>
<dbReference type="RefSeq" id="WP_379496075.1">
    <property type="nucleotide sequence ID" value="NZ_JBHSAO010000004.1"/>
</dbReference>
<gene>
    <name evidence="5" type="ORF">ACFOUV_07025</name>
</gene>
<dbReference type="Proteomes" id="UP001595772">
    <property type="component" value="Unassembled WGS sequence"/>
</dbReference>
<protein>
    <submittedName>
        <fullName evidence="5">CdaR family transcriptional regulator</fullName>
    </submittedName>
</protein>
<feature type="domain" description="Putative sugar diacid recognition" evidence="2">
    <location>
        <begin position="3"/>
        <end position="136"/>
    </location>
</feature>
<organism evidence="5 6">
    <name type="scientific">Oceanobacillus longus</name>
    <dbReference type="NCBI Taxonomy" id="930120"/>
    <lineage>
        <taxon>Bacteria</taxon>
        <taxon>Bacillati</taxon>
        <taxon>Bacillota</taxon>
        <taxon>Bacilli</taxon>
        <taxon>Bacillales</taxon>
        <taxon>Bacillaceae</taxon>
        <taxon>Oceanobacillus</taxon>
    </lineage>
</organism>
<accession>A0ABV8GVG3</accession>
<dbReference type="Pfam" id="PF13556">
    <property type="entry name" value="HTH_30"/>
    <property type="match status" value="1"/>
</dbReference>
<reference evidence="6" key="1">
    <citation type="journal article" date="2019" name="Int. J. Syst. Evol. Microbiol.">
        <title>The Global Catalogue of Microorganisms (GCM) 10K type strain sequencing project: providing services to taxonomists for standard genome sequencing and annotation.</title>
        <authorList>
            <consortium name="The Broad Institute Genomics Platform"/>
            <consortium name="The Broad Institute Genome Sequencing Center for Infectious Disease"/>
            <person name="Wu L."/>
            <person name="Ma J."/>
        </authorList>
    </citation>
    <scope>NUCLEOTIDE SEQUENCE [LARGE SCALE GENOMIC DNA]</scope>
    <source>
        <strain evidence="6">IBRC-M 10703</strain>
    </source>
</reference>